<dbReference type="RefSeq" id="WP_072874932.1">
    <property type="nucleotide sequence ID" value="NZ_FRAF01000024.1"/>
</dbReference>
<reference evidence="3" key="1">
    <citation type="submission" date="2016-11" db="EMBL/GenBank/DDBJ databases">
        <authorList>
            <person name="Varghese N."/>
            <person name="Submissions S."/>
        </authorList>
    </citation>
    <scope>NUCLEOTIDE SEQUENCE [LARGE SCALE GENOMIC DNA]</scope>
    <source>
        <strain evidence="3">USBA-503</strain>
    </source>
</reference>
<evidence type="ECO:0000313" key="2">
    <source>
        <dbReference type="EMBL" id="SHK83724.1"/>
    </source>
</evidence>
<dbReference type="AlphaFoldDB" id="A0A1M6VQU7"/>
<accession>A0A1M6VQU7</accession>
<organism evidence="2 3">
    <name type="scientific">Alicyclobacillus tolerans</name>
    <dbReference type="NCBI Taxonomy" id="90970"/>
    <lineage>
        <taxon>Bacteria</taxon>
        <taxon>Bacillati</taxon>
        <taxon>Bacillota</taxon>
        <taxon>Bacilli</taxon>
        <taxon>Bacillales</taxon>
        <taxon>Alicyclobacillaceae</taxon>
        <taxon>Alicyclobacillus</taxon>
    </lineage>
</organism>
<evidence type="ECO:0000256" key="1">
    <source>
        <dbReference type="SAM" id="SignalP"/>
    </source>
</evidence>
<keyword evidence="3" id="KW-1185">Reference proteome</keyword>
<feature type="signal peptide" evidence="1">
    <location>
        <begin position="1"/>
        <end position="27"/>
    </location>
</feature>
<name>A0A1M6VQU7_9BACL</name>
<evidence type="ECO:0000313" key="3">
    <source>
        <dbReference type="Proteomes" id="UP000184016"/>
    </source>
</evidence>
<gene>
    <name evidence="2" type="ORF">SAMN05443507_1241</name>
</gene>
<dbReference type="EMBL" id="FRAF01000024">
    <property type="protein sequence ID" value="SHK83724.1"/>
    <property type="molecule type" value="Genomic_DNA"/>
</dbReference>
<sequence length="79" mass="8681">MKHKTLWTIAGATLGFLSFGGPLLAHAMQPNYATKPPYYDEVTKVTSQPNYAGKPPYYDEVIIPPKAGFHERVSSGTLI</sequence>
<dbReference type="Proteomes" id="UP000184016">
    <property type="component" value="Unassembled WGS sequence"/>
</dbReference>
<feature type="chain" id="PRO_5012522796" evidence="1">
    <location>
        <begin position="28"/>
        <end position="79"/>
    </location>
</feature>
<keyword evidence="1" id="KW-0732">Signal</keyword>
<protein>
    <submittedName>
        <fullName evidence="2">Uncharacterized protein</fullName>
    </submittedName>
</protein>
<proteinExistence type="predicted"/>
<dbReference type="OrthoDB" id="9772924at2"/>